<dbReference type="Pfam" id="PF00072">
    <property type="entry name" value="Response_reg"/>
    <property type="match status" value="1"/>
</dbReference>
<dbReference type="SMART" id="SM00448">
    <property type="entry name" value="REC"/>
    <property type="match status" value="1"/>
</dbReference>
<dbReference type="SUPFAM" id="SSF52172">
    <property type="entry name" value="CheY-like"/>
    <property type="match status" value="1"/>
</dbReference>
<dbReference type="OrthoDB" id="9814495at2"/>
<dbReference type="GO" id="GO:0003677">
    <property type="term" value="F:DNA binding"/>
    <property type="evidence" value="ECO:0007669"/>
    <property type="project" value="UniProtKB-KW"/>
</dbReference>
<sequence>MVKVLIADDHPMCVAALQMAVARVASNAEVRVSDTLEGAILELSAYRPDLILLDLGLRDSVGLATLRKLLVLTDSPIISVTGDEQPDLPGMARSVGAKGFIEKRSSFPAMAEAIDVVLKGGEWFPLSIYAEMGSEEGEGGRGGRAEDPLDCQVGKLTKAQLAVLRLASRGHSNEEIGQELSIKLATVKSHMHAIFKSLGVKRRTQAISLYLQIEEI</sequence>
<dbReference type="EMBL" id="BMIO01000024">
    <property type="protein sequence ID" value="GGD54607.1"/>
    <property type="molecule type" value="Genomic_DNA"/>
</dbReference>
<dbReference type="InterPro" id="IPR001789">
    <property type="entry name" value="Sig_transdc_resp-reg_receiver"/>
</dbReference>
<feature type="modified residue" description="4-aspartylphosphate" evidence="2">
    <location>
        <position position="54"/>
    </location>
</feature>
<dbReference type="Proteomes" id="UP000598997">
    <property type="component" value="Unassembled WGS sequence"/>
</dbReference>
<feature type="domain" description="HTH luxR-type" evidence="3">
    <location>
        <begin position="149"/>
        <end position="214"/>
    </location>
</feature>
<dbReference type="InterPro" id="IPR036388">
    <property type="entry name" value="WH-like_DNA-bd_sf"/>
</dbReference>
<keyword evidence="2" id="KW-0597">Phosphoprotein</keyword>
<keyword evidence="6" id="KW-1185">Reference proteome</keyword>
<dbReference type="AlphaFoldDB" id="A0A916YQ28"/>
<protein>
    <submittedName>
        <fullName evidence="5">DNA-binding response regulator</fullName>
    </submittedName>
</protein>
<evidence type="ECO:0000256" key="1">
    <source>
        <dbReference type="ARBA" id="ARBA00023125"/>
    </source>
</evidence>
<dbReference type="SMART" id="SM00421">
    <property type="entry name" value="HTH_LUXR"/>
    <property type="match status" value="1"/>
</dbReference>
<dbReference type="PROSITE" id="PS50110">
    <property type="entry name" value="RESPONSE_REGULATORY"/>
    <property type="match status" value="1"/>
</dbReference>
<evidence type="ECO:0000313" key="6">
    <source>
        <dbReference type="Proteomes" id="UP000598997"/>
    </source>
</evidence>
<dbReference type="PRINTS" id="PR00038">
    <property type="entry name" value="HTHLUXR"/>
</dbReference>
<dbReference type="Gene3D" id="3.40.50.2300">
    <property type="match status" value="1"/>
</dbReference>
<evidence type="ECO:0000259" key="3">
    <source>
        <dbReference type="PROSITE" id="PS50043"/>
    </source>
</evidence>
<dbReference type="SUPFAM" id="SSF46894">
    <property type="entry name" value="C-terminal effector domain of the bipartite response regulators"/>
    <property type="match status" value="1"/>
</dbReference>
<name>A0A916YQ28_9SPHN</name>
<dbReference type="InterPro" id="IPR016032">
    <property type="entry name" value="Sig_transdc_resp-reg_C-effctor"/>
</dbReference>
<dbReference type="PANTHER" id="PTHR45566">
    <property type="entry name" value="HTH-TYPE TRANSCRIPTIONAL REGULATOR YHJB-RELATED"/>
    <property type="match status" value="1"/>
</dbReference>
<dbReference type="InterPro" id="IPR000792">
    <property type="entry name" value="Tscrpt_reg_LuxR_C"/>
</dbReference>
<organism evidence="5 6">
    <name type="scientific">Croceicoccus pelagius</name>
    <dbReference type="NCBI Taxonomy" id="1703341"/>
    <lineage>
        <taxon>Bacteria</taxon>
        <taxon>Pseudomonadati</taxon>
        <taxon>Pseudomonadota</taxon>
        <taxon>Alphaproteobacteria</taxon>
        <taxon>Sphingomonadales</taxon>
        <taxon>Erythrobacteraceae</taxon>
        <taxon>Croceicoccus</taxon>
    </lineage>
</organism>
<dbReference type="GO" id="GO:0000160">
    <property type="term" value="P:phosphorelay signal transduction system"/>
    <property type="evidence" value="ECO:0007669"/>
    <property type="project" value="InterPro"/>
</dbReference>
<evidence type="ECO:0000256" key="2">
    <source>
        <dbReference type="PROSITE-ProRule" id="PRU00169"/>
    </source>
</evidence>
<dbReference type="PROSITE" id="PS50043">
    <property type="entry name" value="HTH_LUXR_2"/>
    <property type="match status" value="1"/>
</dbReference>
<dbReference type="InterPro" id="IPR011006">
    <property type="entry name" value="CheY-like_superfamily"/>
</dbReference>
<reference evidence="5 6" key="1">
    <citation type="journal article" date="2014" name="Int. J. Syst. Evol. Microbiol.">
        <title>Complete genome sequence of Corynebacterium casei LMG S-19264T (=DSM 44701T), isolated from a smear-ripened cheese.</title>
        <authorList>
            <consortium name="US DOE Joint Genome Institute (JGI-PGF)"/>
            <person name="Walter F."/>
            <person name="Albersmeier A."/>
            <person name="Kalinowski J."/>
            <person name="Ruckert C."/>
        </authorList>
    </citation>
    <scope>NUCLEOTIDE SEQUENCE [LARGE SCALE GENOMIC DNA]</scope>
    <source>
        <strain evidence="5 6">CGMCC 1.15358</strain>
    </source>
</reference>
<feature type="domain" description="Response regulatory" evidence="4">
    <location>
        <begin position="3"/>
        <end position="118"/>
    </location>
</feature>
<dbReference type="Gene3D" id="1.10.10.10">
    <property type="entry name" value="Winged helix-like DNA-binding domain superfamily/Winged helix DNA-binding domain"/>
    <property type="match status" value="1"/>
</dbReference>
<dbReference type="PANTHER" id="PTHR45566:SF1">
    <property type="entry name" value="HTH-TYPE TRANSCRIPTIONAL REGULATOR YHJB-RELATED"/>
    <property type="match status" value="1"/>
</dbReference>
<dbReference type="CDD" id="cd06170">
    <property type="entry name" value="LuxR_C_like"/>
    <property type="match status" value="1"/>
</dbReference>
<accession>A0A916YQ28</accession>
<dbReference type="Pfam" id="PF00196">
    <property type="entry name" value="GerE"/>
    <property type="match status" value="1"/>
</dbReference>
<gene>
    <name evidence="5" type="ORF">GCM10010989_30950</name>
</gene>
<proteinExistence type="predicted"/>
<comment type="caution">
    <text evidence="5">The sequence shown here is derived from an EMBL/GenBank/DDBJ whole genome shotgun (WGS) entry which is preliminary data.</text>
</comment>
<dbReference type="InterPro" id="IPR051015">
    <property type="entry name" value="EvgA-like"/>
</dbReference>
<evidence type="ECO:0000313" key="5">
    <source>
        <dbReference type="EMBL" id="GGD54607.1"/>
    </source>
</evidence>
<dbReference type="GO" id="GO:0006355">
    <property type="term" value="P:regulation of DNA-templated transcription"/>
    <property type="evidence" value="ECO:0007669"/>
    <property type="project" value="InterPro"/>
</dbReference>
<keyword evidence="1 5" id="KW-0238">DNA-binding</keyword>
<dbReference type="RefSeq" id="WP_066761295.1">
    <property type="nucleotide sequence ID" value="NZ_BMIO01000024.1"/>
</dbReference>
<evidence type="ECO:0000259" key="4">
    <source>
        <dbReference type="PROSITE" id="PS50110"/>
    </source>
</evidence>